<reference evidence="8 9" key="1">
    <citation type="submission" date="2021-08" db="EMBL/GenBank/DDBJ databases">
        <title>Streptomyces sp. PTM05 isolated from lichen.</title>
        <authorList>
            <person name="Somphong A."/>
            <person name="Phongsopitanun W."/>
            <person name="Tanasupawat S."/>
        </authorList>
    </citation>
    <scope>NUCLEOTIDE SEQUENCE [LARGE SCALE GENOMIC DNA]</scope>
    <source>
        <strain evidence="8 9">Ptm05</strain>
    </source>
</reference>
<evidence type="ECO:0000256" key="3">
    <source>
        <dbReference type="ARBA" id="ARBA00022723"/>
    </source>
</evidence>
<dbReference type="InterPro" id="IPR001128">
    <property type="entry name" value="Cyt_P450"/>
</dbReference>
<keyword evidence="9" id="KW-1185">Reference proteome</keyword>
<evidence type="ECO:0000313" key="9">
    <source>
        <dbReference type="Proteomes" id="UP001198565"/>
    </source>
</evidence>
<comment type="caution">
    <text evidence="8">The sequence shown here is derived from an EMBL/GenBank/DDBJ whole genome shotgun (WGS) entry which is preliminary data.</text>
</comment>
<keyword evidence="4 7" id="KW-0560">Oxidoreductase</keyword>
<dbReference type="PRINTS" id="PR00465">
    <property type="entry name" value="EP450IV"/>
</dbReference>
<dbReference type="InterPro" id="IPR050196">
    <property type="entry name" value="Cytochrome_P450_Monoox"/>
</dbReference>
<keyword evidence="3 7" id="KW-0479">Metal-binding</keyword>
<organism evidence="8 9">
    <name type="scientific">Streptantibioticus parmotrematis</name>
    <dbReference type="NCBI Taxonomy" id="2873249"/>
    <lineage>
        <taxon>Bacteria</taxon>
        <taxon>Bacillati</taxon>
        <taxon>Actinomycetota</taxon>
        <taxon>Actinomycetes</taxon>
        <taxon>Kitasatosporales</taxon>
        <taxon>Streptomycetaceae</taxon>
        <taxon>Streptantibioticus</taxon>
    </lineage>
</organism>
<gene>
    <name evidence="8" type="ORF">K7472_19470</name>
</gene>
<accession>A0ABS7QUZ6</accession>
<comment type="similarity">
    <text evidence="1 7">Belongs to the cytochrome P450 family.</text>
</comment>
<dbReference type="PANTHER" id="PTHR24291">
    <property type="entry name" value="CYTOCHROME P450 FAMILY 4"/>
    <property type="match status" value="1"/>
</dbReference>
<sequence>MTSNTASPAGTIPNAPGALPFIGHSAALARHPLRFLSSMANAGDLLQVRLGPFRTIAVCNPDIARQVFRNDRVFDKGGPMFDLIKEVTGHRAMVVMEHAEHRPRRRMVQPAFHHARFPAYAEVILDQVDAVMGSWREGESIDLYEQSKLITSRVGLLTMFSYMQPDWLLKRALRDSITIMEGVFRRIITPSALNRIPTLGNLRYNRANARLRAVVDEIIDEYRRHDVDRGDMLSVLLKAESEQQAGVQGRTAVSNTDVHDEVTVFFLAAMDTTAASLAWTLTEMMRRPEVYQRLRSELAAELGGERVSLADLPRLKYMAQVAAESLRLHPPVWLLTRNVTADTELAGHTVKAGSAILLSPYVLHQREDMFPDAGRFDPDRWAEPGMTSRIRDALMPFGSGPRKCIGEVFGMTELLLALARIVPTWELGSRGSEPRSSVSFVLSPRNSRATLRRIA</sequence>
<evidence type="ECO:0000256" key="4">
    <source>
        <dbReference type="ARBA" id="ARBA00023002"/>
    </source>
</evidence>
<dbReference type="Pfam" id="PF00067">
    <property type="entry name" value="p450"/>
    <property type="match status" value="1"/>
</dbReference>
<dbReference type="InterPro" id="IPR002403">
    <property type="entry name" value="Cyt_P450_E_grp-IV"/>
</dbReference>
<protein>
    <submittedName>
        <fullName evidence="8">Cytochrome P450</fullName>
    </submittedName>
</protein>
<dbReference type="SUPFAM" id="SSF48264">
    <property type="entry name" value="Cytochrome P450"/>
    <property type="match status" value="1"/>
</dbReference>
<evidence type="ECO:0000313" key="8">
    <source>
        <dbReference type="EMBL" id="MBY8887015.1"/>
    </source>
</evidence>
<keyword evidence="5 7" id="KW-0408">Iron</keyword>
<evidence type="ECO:0000256" key="2">
    <source>
        <dbReference type="ARBA" id="ARBA00022617"/>
    </source>
</evidence>
<evidence type="ECO:0000256" key="7">
    <source>
        <dbReference type="RuleBase" id="RU000461"/>
    </source>
</evidence>
<dbReference type="InterPro" id="IPR017972">
    <property type="entry name" value="Cyt_P450_CS"/>
</dbReference>
<name>A0ABS7QUZ6_9ACTN</name>
<dbReference type="PRINTS" id="PR00385">
    <property type="entry name" value="P450"/>
</dbReference>
<dbReference type="PANTHER" id="PTHR24291:SF50">
    <property type="entry name" value="BIFUNCTIONAL ALBAFLAVENONE MONOOXYGENASE_TERPENE SYNTHASE"/>
    <property type="match status" value="1"/>
</dbReference>
<dbReference type="InterPro" id="IPR036396">
    <property type="entry name" value="Cyt_P450_sf"/>
</dbReference>
<dbReference type="EMBL" id="JAINVZ010000013">
    <property type="protein sequence ID" value="MBY8887015.1"/>
    <property type="molecule type" value="Genomic_DNA"/>
</dbReference>
<evidence type="ECO:0000256" key="5">
    <source>
        <dbReference type="ARBA" id="ARBA00023004"/>
    </source>
</evidence>
<dbReference type="RefSeq" id="WP_222979776.1">
    <property type="nucleotide sequence ID" value="NZ_JAINVZ010000013.1"/>
</dbReference>
<keyword evidence="6 7" id="KW-0503">Monooxygenase</keyword>
<dbReference type="PROSITE" id="PS00086">
    <property type="entry name" value="CYTOCHROME_P450"/>
    <property type="match status" value="1"/>
</dbReference>
<dbReference type="Proteomes" id="UP001198565">
    <property type="component" value="Unassembled WGS sequence"/>
</dbReference>
<proteinExistence type="inferred from homology"/>
<evidence type="ECO:0000256" key="1">
    <source>
        <dbReference type="ARBA" id="ARBA00010617"/>
    </source>
</evidence>
<dbReference type="Gene3D" id="1.10.630.10">
    <property type="entry name" value="Cytochrome P450"/>
    <property type="match status" value="1"/>
</dbReference>
<keyword evidence="2 7" id="KW-0349">Heme</keyword>
<evidence type="ECO:0000256" key="6">
    <source>
        <dbReference type="ARBA" id="ARBA00023033"/>
    </source>
</evidence>